<dbReference type="GO" id="GO:0009089">
    <property type="term" value="P:lysine biosynthetic process via diaminopimelate"/>
    <property type="evidence" value="ECO:0007669"/>
    <property type="project" value="InterPro"/>
</dbReference>
<dbReference type="InterPro" id="IPR022664">
    <property type="entry name" value="DapB_N_CS"/>
</dbReference>
<dbReference type="GO" id="GO:0005829">
    <property type="term" value="C:cytosol"/>
    <property type="evidence" value="ECO:0007669"/>
    <property type="project" value="TreeGrafter"/>
</dbReference>
<dbReference type="Pfam" id="PF01113">
    <property type="entry name" value="DapB_N"/>
    <property type="match status" value="1"/>
</dbReference>
<accession>T0YZ75</accession>
<name>T0YZ75_9ZZZZ</name>
<evidence type="ECO:0000256" key="10">
    <source>
        <dbReference type="ARBA" id="ARBA00038983"/>
    </source>
</evidence>
<evidence type="ECO:0000256" key="12">
    <source>
        <dbReference type="ARBA" id="ARBA00049396"/>
    </source>
</evidence>
<comment type="pathway">
    <text evidence="9">Amino-acid biosynthesis; L-lysine biosynthesis via DAP pathway; (S)-tetrahydrodipicolinate from L-aspartate: step 4/4.</text>
</comment>
<keyword evidence="6" id="KW-0560">Oxidoreductase</keyword>
<evidence type="ECO:0000256" key="2">
    <source>
        <dbReference type="ARBA" id="ARBA00022490"/>
    </source>
</evidence>
<dbReference type="SUPFAM" id="SSF51735">
    <property type="entry name" value="NAD(P)-binding Rossmann-fold domains"/>
    <property type="match status" value="1"/>
</dbReference>
<evidence type="ECO:0000259" key="13">
    <source>
        <dbReference type="Pfam" id="PF01113"/>
    </source>
</evidence>
<evidence type="ECO:0000259" key="14">
    <source>
        <dbReference type="Pfam" id="PF05173"/>
    </source>
</evidence>
<feature type="non-terminal residue" evidence="15">
    <location>
        <position position="1"/>
    </location>
</feature>
<dbReference type="PROSITE" id="PS01298">
    <property type="entry name" value="DAPB"/>
    <property type="match status" value="1"/>
</dbReference>
<organism evidence="15">
    <name type="scientific">mine drainage metagenome</name>
    <dbReference type="NCBI Taxonomy" id="410659"/>
    <lineage>
        <taxon>unclassified sequences</taxon>
        <taxon>metagenomes</taxon>
        <taxon>ecological metagenomes</taxon>
    </lineage>
</organism>
<dbReference type="InterPro" id="IPR036291">
    <property type="entry name" value="NAD(P)-bd_dom_sf"/>
</dbReference>
<reference evidence="15" key="1">
    <citation type="submission" date="2013-08" db="EMBL/GenBank/DDBJ databases">
        <authorList>
            <person name="Mendez C."/>
            <person name="Richter M."/>
            <person name="Ferrer M."/>
            <person name="Sanchez J."/>
        </authorList>
    </citation>
    <scope>NUCLEOTIDE SEQUENCE</scope>
</reference>
<comment type="catalytic activity">
    <reaction evidence="12">
        <text>(S)-2,3,4,5-tetrahydrodipicolinate + NAD(+) + H2O = (2S,4S)-4-hydroxy-2,3,4,5-tetrahydrodipicolinate + NADH + H(+)</text>
        <dbReference type="Rhea" id="RHEA:35323"/>
        <dbReference type="ChEBI" id="CHEBI:15377"/>
        <dbReference type="ChEBI" id="CHEBI:15378"/>
        <dbReference type="ChEBI" id="CHEBI:16845"/>
        <dbReference type="ChEBI" id="CHEBI:57540"/>
        <dbReference type="ChEBI" id="CHEBI:57945"/>
        <dbReference type="ChEBI" id="CHEBI:67139"/>
        <dbReference type="EC" id="1.17.1.8"/>
    </reaction>
</comment>
<dbReference type="Gene3D" id="3.40.50.720">
    <property type="entry name" value="NAD(P)-binding Rossmann-like Domain"/>
    <property type="match status" value="1"/>
</dbReference>
<dbReference type="InterPro" id="IPR023940">
    <property type="entry name" value="DHDPR_bac"/>
</dbReference>
<keyword evidence="8" id="KW-0457">Lysine biosynthesis</keyword>
<evidence type="ECO:0000256" key="6">
    <source>
        <dbReference type="ARBA" id="ARBA00023002"/>
    </source>
</evidence>
<evidence type="ECO:0000256" key="3">
    <source>
        <dbReference type="ARBA" id="ARBA00022605"/>
    </source>
</evidence>
<keyword evidence="2" id="KW-0963">Cytoplasm</keyword>
<gene>
    <name evidence="15" type="ORF">B1A_16252</name>
</gene>
<evidence type="ECO:0000256" key="8">
    <source>
        <dbReference type="ARBA" id="ARBA00023154"/>
    </source>
</evidence>
<feature type="non-terminal residue" evidence="15">
    <location>
        <position position="175"/>
    </location>
</feature>
<dbReference type="CDD" id="cd02274">
    <property type="entry name" value="DHDPR_N"/>
    <property type="match status" value="1"/>
</dbReference>
<proteinExistence type="inferred from homology"/>
<evidence type="ECO:0000256" key="5">
    <source>
        <dbReference type="ARBA" id="ARBA00022915"/>
    </source>
</evidence>
<dbReference type="NCBIfam" id="TIGR00036">
    <property type="entry name" value="dapB"/>
    <property type="match status" value="1"/>
</dbReference>
<evidence type="ECO:0000256" key="7">
    <source>
        <dbReference type="ARBA" id="ARBA00023027"/>
    </source>
</evidence>
<evidence type="ECO:0000256" key="11">
    <source>
        <dbReference type="ARBA" id="ARBA00049080"/>
    </source>
</evidence>
<dbReference type="EC" id="1.17.1.8" evidence="10"/>
<comment type="caution">
    <text evidence="15">The sequence shown here is derived from an EMBL/GenBank/DDBJ whole genome shotgun (WGS) entry which is preliminary data.</text>
</comment>
<dbReference type="GO" id="GO:0019877">
    <property type="term" value="P:diaminopimelate biosynthetic process"/>
    <property type="evidence" value="ECO:0007669"/>
    <property type="project" value="UniProtKB-KW"/>
</dbReference>
<comment type="similarity">
    <text evidence="1">Belongs to the DapB family.</text>
</comment>
<dbReference type="SUPFAM" id="SSF55347">
    <property type="entry name" value="Glyceraldehyde-3-phosphate dehydrogenase-like, C-terminal domain"/>
    <property type="match status" value="1"/>
</dbReference>
<evidence type="ECO:0000313" key="15">
    <source>
        <dbReference type="EMBL" id="EQD40981.1"/>
    </source>
</evidence>
<dbReference type="Pfam" id="PF05173">
    <property type="entry name" value="DapB_C"/>
    <property type="match status" value="1"/>
</dbReference>
<protein>
    <recommendedName>
        <fullName evidence="10">4-hydroxy-tetrahydrodipicolinate reductase</fullName>
        <ecNumber evidence="10">1.17.1.8</ecNumber>
    </recommendedName>
</protein>
<dbReference type="GO" id="GO:0008839">
    <property type="term" value="F:4-hydroxy-tetrahydrodipicolinate reductase"/>
    <property type="evidence" value="ECO:0007669"/>
    <property type="project" value="UniProtKB-EC"/>
</dbReference>
<keyword evidence="3" id="KW-0028">Amino-acid biosynthesis</keyword>
<evidence type="ECO:0000256" key="9">
    <source>
        <dbReference type="ARBA" id="ARBA00037922"/>
    </source>
</evidence>
<keyword evidence="4" id="KW-0521">NADP</keyword>
<feature type="domain" description="Dihydrodipicolinate reductase C-terminal" evidence="14">
    <location>
        <begin position="87"/>
        <end position="175"/>
    </location>
</feature>
<evidence type="ECO:0000256" key="4">
    <source>
        <dbReference type="ARBA" id="ARBA00022857"/>
    </source>
</evidence>
<dbReference type="PANTHER" id="PTHR20836:SF0">
    <property type="entry name" value="4-HYDROXY-TETRAHYDRODIPICOLINATE REDUCTASE 1, CHLOROPLASTIC-RELATED"/>
    <property type="match status" value="1"/>
</dbReference>
<comment type="catalytic activity">
    <reaction evidence="11">
        <text>(S)-2,3,4,5-tetrahydrodipicolinate + NADP(+) + H2O = (2S,4S)-4-hydroxy-2,3,4,5-tetrahydrodipicolinate + NADPH + H(+)</text>
        <dbReference type="Rhea" id="RHEA:35331"/>
        <dbReference type="ChEBI" id="CHEBI:15377"/>
        <dbReference type="ChEBI" id="CHEBI:15378"/>
        <dbReference type="ChEBI" id="CHEBI:16845"/>
        <dbReference type="ChEBI" id="CHEBI:57783"/>
        <dbReference type="ChEBI" id="CHEBI:58349"/>
        <dbReference type="ChEBI" id="CHEBI:67139"/>
        <dbReference type="EC" id="1.17.1.8"/>
    </reaction>
</comment>
<dbReference type="InterPro" id="IPR000846">
    <property type="entry name" value="DapB_N"/>
</dbReference>
<dbReference type="EMBL" id="AUZX01011945">
    <property type="protein sequence ID" value="EQD40981.1"/>
    <property type="molecule type" value="Genomic_DNA"/>
</dbReference>
<dbReference type="InterPro" id="IPR022663">
    <property type="entry name" value="DapB_C"/>
</dbReference>
<dbReference type="PANTHER" id="PTHR20836">
    <property type="entry name" value="DIHYDRODIPICOLINATE REDUCTASE"/>
    <property type="match status" value="1"/>
</dbReference>
<keyword evidence="5" id="KW-0220">Diaminopimelate biosynthesis</keyword>
<dbReference type="AlphaFoldDB" id="T0YZ75"/>
<keyword evidence="7" id="KW-0520">NAD</keyword>
<feature type="domain" description="Dihydrodipicolinate reductase N-terminal" evidence="13">
    <location>
        <begin position="2"/>
        <end position="83"/>
    </location>
</feature>
<evidence type="ECO:0000256" key="1">
    <source>
        <dbReference type="ARBA" id="ARBA00006642"/>
    </source>
</evidence>
<reference evidence="15" key="2">
    <citation type="journal article" date="2014" name="ISME J.">
        <title>Microbial stratification in low pH oxic and suboxic macroscopic growths along an acid mine drainage.</title>
        <authorList>
            <person name="Mendez-Garcia C."/>
            <person name="Mesa V."/>
            <person name="Sprenger R.R."/>
            <person name="Richter M."/>
            <person name="Diez M.S."/>
            <person name="Solano J."/>
            <person name="Bargiela R."/>
            <person name="Golyshina O.V."/>
            <person name="Manteca A."/>
            <person name="Ramos J.L."/>
            <person name="Gallego J.R."/>
            <person name="Llorente I."/>
            <person name="Martins Dos Santos V.A."/>
            <person name="Jensen O.N."/>
            <person name="Pelaez A.I."/>
            <person name="Sanchez J."/>
            <person name="Ferrer M."/>
        </authorList>
    </citation>
    <scope>NUCLEOTIDE SEQUENCE</scope>
</reference>
<sequence length="175" mass="17584">RDAGELAGIEPLGLAVSADLAGALQNADVAIDFSLPEASGAHLAACRASGIPLLIGTTGLAQALGEADLAQAAQHIALLVASNTSLGVTLLTELVRHAAAALPVEFDVEILETHHRMKRDAPSGTALTLARTVADARGIAPAEALAGARSARSGPRRPGEVGFAVVRGGDVVGEH</sequence>